<comment type="caution">
    <text evidence="7">The sequence shown here is derived from an EMBL/GenBank/DDBJ whole genome shotgun (WGS) entry which is preliminary data.</text>
</comment>
<evidence type="ECO:0000256" key="3">
    <source>
        <dbReference type="ARBA" id="ARBA00022692"/>
    </source>
</evidence>
<evidence type="ECO:0000256" key="5">
    <source>
        <dbReference type="ARBA" id="ARBA00023136"/>
    </source>
</evidence>
<reference evidence="8" key="1">
    <citation type="journal article" date="2019" name="Int. J. Syst. Evol. Microbiol.">
        <title>The Global Catalogue of Microorganisms (GCM) 10K type strain sequencing project: providing services to taxonomists for standard genome sequencing and annotation.</title>
        <authorList>
            <consortium name="The Broad Institute Genomics Platform"/>
            <consortium name="The Broad Institute Genome Sequencing Center for Infectious Disease"/>
            <person name="Wu L."/>
            <person name="Ma J."/>
        </authorList>
    </citation>
    <scope>NUCLEOTIDE SEQUENCE [LARGE SCALE GENOMIC DNA]</scope>
    <source>
        <strain evidence="8">KCTC 62102</strain>
    </source>
</reference>
<feature type="transmembrane region" description="Helical" evidence="6">
    <location>
        <begin position="285"/>
        <end position="303"/>
    </location>
</feature>
<dbReference type="Proteomes" id="UP001595445">
    <property type="component" value="Unassembled WGS sequence"/>
</dbReference>
<dbReference type="InterPro" id="IPR043428">
    <property type="entry name" value="LivM-like"/>
</dbReference>
<evidence type="ECO:0000256" key="1">
    <source>
        <dbReference type="ARBA" id="ARBA00004651"/>
    </source>
</evidence>
<evidence type="ECO:0000313" key="7">
    <source>
        <dbReference type="EMBL" id="MFC3087344.1"/>
    </source>
</evidence>
<accession>A0ABV7DZ62</accession>
<feature type="transmembrane region" description="Helical" evidence="6">
    <location>
        <begin position="63"/>
        <end position="81"/>
    </location>
</feature>
<sequence>MRRNGLRVWALHLALLAVLASAQFWLSPYLATNLARIMVLAVFAMGYNLAFGYTGLLSLGHALLLAAGMYAAGLPALLWGWSAGPAFIAGLAGGGLVAAVLGLLALRTAGVSFMIVTLMFAQAGFLTLLYFAPVTRGNDGFAVAAASRSFLGFDLSTDTPRFLAAFAIFATGLLVSLALMRSPFGRTMIAMRENEERSRMLGYNPFTVKLAALTLSGLYAGAAGAAYALLFGYVGASFATIQYSILPMLYVLMGGAGTTLGPFLGALLMFALVEAATGLTTAHQFIIGAALVALVLFAPKGILGTVRERWAKWLP</sequence>
<evidence type="ECO:0000256" key="6">
    <source>
        <dbReference type="SAM" id="Phobius"/>
    </source>
</evidence>
<keyword evidence="2" id="KW-1003">Cell membrane</keyword>
<evidence type="ECO:0000256" key="4">
    <source>
        <dbReference type="ARBA" id="ARBA00022989"/>
    </source>
</evidence>
<feature type="transmembrane region" description="Helical" evidence="6">
    <location>
        <begin position="34"/>
        <end position="56"/>
    </location>
</feature>
<proteinExistence type="predicted"/>
<dbReference type="PANTHER" id="PTHR30482">
    <property type="entry name" value="HIGH-AFFINITY BRANCHED-CHAIN AMINO ACID TRANSPORT SYSTEM PERMEASE"/>
    <property type="match status" value="1"/>
</dbReference>
<evidence type="ECO:0000256" key="2">
    <source>
        <dbReference type="ARBA" id="ARBA00022475"/>
    </source>
</evidence>
<gene>
    <name evidence="7" type="ORF">ACFOD6_14925</name>
</gene>
<keyword evidence="4 6" id="KW-1133">Transmembrane helix</keyword>
<name>A0ABV7DZ62_9RHOB</name>
<feature type="transmembrane region" description="Helical" evidence="6">
    <location>
        <begin position="87"/>
        <end position="106"/>
    </location>
</feature>
<feature type="transmembrane region" description="Helical" evidence="6">
    <location>
        <begin position="162"/>
        <end position="180"/>
    </location>
</feature>
<dbReference type="InterPro" id="IPR001851">
    <property type="entry name" value="ABC_transp_permease"/>
</dbReference>
<dbReference type="Pfam" id="PF02653">
    <property type="entry name" value="BPD_transp_2"/>
    <property type="match status" value="1"/>
</dbReference>
<dbReference type="RefSeq" id="WP_242070008.1">
    <property type="nucleotide sequence ID" value="NZ_JAEACP010000001.1"/>
</dbReference>
<keyword evidence="5 6" id="KW-0472">Membrane</keyword>
<dbReference type="CDD" id="cd06581">
    <property type="entry name" value="TM_PBP1_LivM_like"/>
    <property type="match status" value="1"/>
</dbReference>
<organism evidence="7 8">
    <name type="scientific">Tabrizicola soli</name>
    <dbReference type="NCBI Taxonomy" id="2185115"/>
    <lineage>
        <taxon>Bacteria</taxon>
        <taxon>Pseudomonadati</taxon>
        <taxon>Pseudomonadota</taxon>
        <taxon>Alphaproteobacteria</taxon>
        <taxon>Rhodobacterales</taxon>
        <taxon>Paracoccaceae</taxon>
        <taxon>Tabrizicola</taxon>
    </lineage>
</organism>
<feature type="transmembrane region" description="Helical" evidence="6">
    <location>
        <begin position="250"/>
        <end position="273"/>
    </location>
</feature>
<evidence type="ECO:0000313" key="8">
    <source>
        <dbReference type="Proteomes" id="UP001595445"/>
    </source>
</evidence>
<dbReference type="PANTHER" id="PTHR30482:SF10">
    <property type="entry name" value="HIGH-AFFINITY BRANCHED-CHAIN AMINO ACID TRANSPORT PROTEIN BRAE"/>
    <property type="match status" value="1"/>
</dbReference>
<keyword evidence="3 6" id="KW-0812">Transmembrane</keyword>
<dbReference type="EMBL" id="JBHRSM010000025">
    <property type="protein sequence ID" value="MFC3087344.1"/>
    <property type="molecule type" value="Genomic_DNA"/>
</dbReference>
<feature type="transmembrane region" description="Helical" evidence="6">
    <location>
        <begin position="113"/>
        <end position="132"/>
    </location>
</feature>
<comment type="subcellular location">
    <subcellularLocation>
        <location evidence="1">Cell membrane</location>
        <topology evidence="1">Multi-pass membrane protein</topology>
    </subcellularLocation>
</comment>
<keyword evidence="8" id="KW-1185">Reference proteome</keyword>
<protein>
    <submittedName>
        <fullName evidence="7">Branched-chain amino acid ABC transporter permease</fullName>
    </submittedName>
</protein>